<gene>
    <name evidence="4" type="ORF">BT93_L1935</name>
</gene>
<dbReference type="GO" id="GO:0008270">
    <property type="term" value="F:zinc ion binding"/>
    <property type="evidence" value="ECO:0007669"/>
    <property type="project" value="UniProtKB-KW"/>
</dbReference>
<dbReference type="InterPro" id="IPR001878">
    <property type="entry name" value="Znf_CCHC"/>
</dbReference>
<feature type="region of interest" description="Disordered" evidence="2">
    <location>
        <begin position="229"/>
        <end position="255"/>
    </location>
</feature>
<dbReference type="PANTHER" id="PTHR34222">
    <property type="entry name" value="GAG_PRE-INTEGRS DOMAIN-CONTAINING PROTEIN"/>
    <property type="match status" value="1"/>
</dbReference>
<comment type="caution">
    <text evidence="4">The sequence shown here is derived from an EMBL/GenBank/DDBJ whole genome shotgun (WGS) entry which is preliminary data.</text>
</comment>
<dbReference type="PROSITE" id="PS50158">
    <property type="entry name" value="ZF_CCHC"/>
    <property type="match status" value="1"/>
</dbReference>
<accession>A0A8T0CNS4</accession>
<organism evidence="4 5">
    <name type="scientific">Corymbia citriodora subsp. variegata</name>
    <dbReference type="NCBI Taxonomy" id="360336"/>
    <lineage>
        <taxon>Eukaryota</taxon>
        <taxon>Viridiplantae</taxon>
        <taxon>Streptophyta</taxon>
        <taxon>Embryophyta</taxon>
        <taxon>Tracheophyta</taxon>
        <taxon>Spermatophyta</taxon>
        <taxon>Magnoliopsida</taxon>
        <taxon>eudicotyledons</taxon>
        <taxon>Gunneridae</taxon>
        <taxon>Pentapetalae</taxon>
        <taxon>rosids</taxon>
        <taxon>malvids</taxon>
        <taxon>Myrtales</taxon>
        <taxon>Myrtaceae</taxon>
        <taxon>Myrtoideae</taxon>
        <taxon>Eucalypteae</taxon>
        <taxon>Corymbia</taxon>
    </lineage>
</organism>
<evidence type="ECO:0000256" key="2">
    <source>
        <dbReference type="SAM" id="MobiDB-lite"/>
    </source>
</evidence>
<dbReference type="PANTHER" id="PTHR34222:SF95">
    <property type="entry name" value="RRNA 2'-O-METHYLTRANSFERASE FIBRILLARIN-LIKE ISOFORM X1"/>
    <property type="match status" value="1"/>
</dbReference>
<dbReference type="Proteomes" id="UP000806378">
    <property type="component" value="Unassembled WGS sequence"/>
</dbReference>
<keyword evidence="1" id="KW-0479">Metal-binding</keyword>
<proteinExistence type="predicted"/>
<dbReference type="EMBL" id="MU090115">
    <property type="protein sequence ID" value="KAF7848452.1"/>
    <property type="molecule type" value="Genomic_DNA"/>
</dbReference>
<evidence type="ECO:0000313" key="4">
    <source>
        <dbReference type="EMBL" id="KAF7848452.1"/>
    </source>
</evidence>
<evidence type="ECO:0000313" key="5">
    <source>
        <dbReference type="Proteomes" id="UP000806378"/>
    </source>
</evidence>
<evidence type="ECO:0000259" key="3">
    <source>
        <dbReference type="PROSITE" id="PS50158"/>
    </source>
</evidence>
<dbReference type="Gramene" id="rna-gnl|WGS:JABURB|Cocit.L1935.1">
    <property type="protein sequence ID" value="cds-KAF7848452.1"/>
    <property type="gene ID" value="gene-BT93_L1935"/>
</dbReference>
<keyword evidence="5" id="KW-1185">Reference proteome</keyword>
<feature type="compositionally biased region" description="Gly residues" evidence="2">
    <location>
        <begin position="157"/>
        <end position="176"/>
    </location>
</feature>
<feature type="compositionally biased region" description="Polar residues" evidence="2">
    <location>
        <begin position="229"/>
        <end position="243"/>
    </location>
</feature>
<protein>
    <recommendedName>
        <fullName evidence="3">CCHC-type domain-containing protein</fullName>
    </recommendedName>
</protein>
<dbReference type="AlphaFoldDB" id="A0A8T0CNS4"/>
<evidence type="ECO:0000256" key="1">
    <source>
        <dbReference type="PROSITE-ProRule" id="PRU00047"/>
    </source>
</evidence>
<feature type="region of interest" description="Disordered" evidence="2">
    <location>
        <begin position="131"/>
        <end position="182"/>
    </location>
</feature>
<feature type="domain" description="CCHC-type" evidence="3">
    <location>
        <begin position="198"/>
        <end position="211"/>
    </location>
</feature>
<dbReference type="Pfam" id="PF14223">
    <property type="entry name" value="Retrotran_gag_2"/>
    <property type="match status" value="1"/>
</dbReference>
<dbReference type="OrthoDB" id="1724175at2759"/>
<name>A0A8T0CNS4_CORYI</name>
<feature type="compositionally biased region" description="Polar residues" evidence="2">
    <location>
        <begin position="135"/>
        <end position="147"/>
    </location>
</feature>
<sequence>MLNSMESTIVDLVTHIDTVKELWEYLDVLYSGQNNMTRVYELSQEFYRFQRKGRPITQYFAEFKKMYEELNALLPISTNVQQMRLQREQLAVMGFLGGLGSEYEAVRSQILGGETIASLPDTFARVLRVSREPSQDTTSMAHNSALVSQSRTSGSGRSDGGNRGGYSGRGGRGRGQGFQHHYGQLHVPTDNFEATRTCHHCGKPGHIKKFCYKLHGRPVQQQLAHTVSSTDSFPQPTSSTATLVHTGPGYEEDDW</sequence>
<keyword evidence="1" id="KW-0863">Zinc-finger</keyword>
<dbReference type="GO" id="GO:0003676">
    <property type="term" value="F:nucleic acid binding"/>
    <property type="evidence" value="ECO:0007669"/>
    <property type="project" value="InterPro"/>
</dbReference>
<reference evidence="4" key="1">
    <citation type="submission" date="2020-05" db="EMBL/GenBank/DDBJ databases">
        <title>WGS assembly of Corymbia citriodora subspecies variegata.</title>
        <authorList>
            <person name="Barry K."/>
            <person name="Hundley H."/>
            <person name="Shu S."/>
            <person name="Jenkins J."/>
            <person name="Grimwood J."/>
            <person name="Baten A."/>
        </authorList>
    </citation>
    <scope>NUCLEOTIDE SEQUENCE</scope>
    <source>
        <strain evidence="4">CV2-018</strain>
    </source>
</reference>
<keyword evidence="1" id="KW-0862">Zinc</keyword>